<dbReference type="Gene3D" id="1.20.5.170">
    <property type="match status" value="1"/>
</dbReference>
<evidence type="ECO:0000313" key="2">
    <source>
        <dbReference type="Proteomes" id="UP001500631"/>
    </source>
</evidence>
<dbReference type="RefSeq" id="WP_077926574.1">
    <property type="nucleotide sequence ID" value="NZ_BAABKE010000007.1"/>
</dbReference>
<name>A0ABP9MXM8_9GAMM</name>
<reference evidence="2" key="1">
    <citation type="journal article" date="2019" name="Int. J. Syst. Evol. Microbiol.">
        <title>The Global Catalogue of Microorganisms (GCM) 10K type strain sequencing project: providing services to taxonomists for standard genome sequencing and annotation.</title>
        <authorList>
            <consortium name="The Broad Institute Genomics Platform"/>
            <consortium name="The Broad Institute Genome Sequencing Center for Infectious Disease"/>
            <person name="Wu L."/>
            <person name="Ma J."/>
        </authorList>
    </citation>
    <scope>NUCLEOTIDE SEQUENCE [LARGE SCALE GENOMIC DNA]</scope>
    <source>
        <strain evidence="2">JCM 18424</strain>
    </source>
</reference>
<dbReference type="SUPFAM" id="SSF161266">
    <property type="entry name" value="Gam-like"/>
    <property type="match status" value="1"/>
</dbReference>
<organism evidence="1 2">
    <name type="scientific">Wohlfahrtiimonas larvae</name>
    <dbReference type="NCBI Taxonomy" id="1157986"/>
    <lineage>
        <taxon>Bacteria</taxon>
        <taxon>Pseudomonadati</taxon>
        <taxon>Pseudomonadota</taxon>
        <taxon>Gammaproteobacteria</taxon>
        <taxon>Cardiobacteriales</taxon>
        <taxon>Ignatzschineriaceae</taxon>
        <taxon>Wohlfahrtiimonas</taxon>
    </lineage>
</organism>
<dbReference type="Pfam" id="PF07352">
    <property type="entry name" value="Phage_Mu_Gam"/>
    <property type="match status" value="1"/>
</dbReference>
<dbReference type="Proteomes" id="UP001500631">
    <property type="component" value="Unassembled WGS sequence"/>
</dbReference>
<proteinExistence type="predicted"/>
<sequence>MAKKRIKAAATVYVPQSKEEVQNDIREIGDISRKNERLETEMNDRIAEITNEYAPKFEVNKVRLELLTKGVQSWCEANRDDLTNSGKVKSANLVTGKVEWRQRPPSISVKGMDAVIEWLQDSKYQRFLRTKVEVNKEAMLNEPEDAKTIPGITIKSGIEDFAITPFEQEAGV</sequence>
<protein>
    <submittedName>
        <fullName evidence="1">Host-nuclease inhibitor Gam family protein</fullName>
    </submittedName>
</protein>
<dbReference type="InterPro" id="IPR009951">
    <property type="entry name" value="Host-nuc_inhib_Gam"/>
</dbReference>
<dbReference type="EMBL" id="BAABKE010000007">
    <property type="protein sequence ID" value="GAA5102645.1"/>
    <property type="molecule type" value="Genomic_DNA"/>
</dbReference>
<comment type="caution">
    <text evidence="1">The sequence shown here is derived from an EMBL/GenBank/DDBJ whole genome shotgun (WGS) entry which is preliminary data.</text>
</comment>
<evidence type="ECO:0000313" key="1">
    <source>
        <dbReference type="EMBL" id="GAA5102645.1"/>
    </source>
</evidence>
<keyword evidence="2" id="KW-1185">Reference proteome</keyword>
<gene>
    <name evidence="1" type="ORF">GCM10023338_20190</name>
</gene>
<accession>A0ABP9MXM8</accession>